<dbReference type="AlphaFoldDB" id="A0A1R1XMW7"/>
<dbReference type="OrthoDB" id="414698at2759"/>
<proteinExistence type="predicted"/>
<feature type="domain" description="Serine hydrolase" evidence="2">
    <location>
        <begin position="8"/>
        <end position="268"/>
    </location>
</feature>
<dbReference type="PANTHER" id="PTHR48070">
    <property type="entry name" value="ESTERASE OVCA2"/>
    <property type="match status" value="1"/>
</dbReference>
<evidence type="ECO:0000256" key="1">
    <source>
        <dbReference type="ARBA" id="ARBA00022801"/>
    </source>
</evidence>
<evidence type="ECO:0000313" key="3">
    <source>
        <dbReference type="EMBL" id="OMJ15973.1"/>
    </source>
</evidence>
<dbReference type="InterPro" id="IPR005645">
    <property type="entry name" value="FSH-like_dom"/>
</dbReference>
<dbReference type="SUPFAM" id="SSF53474">
    <property type="entry name" value="alpha/beta-Hydrolases"/>
    <property type="match status" value="1"/>
</dbReference>
<keyword evidence="4" id="KW-1185">Reference proteome</keyword>
<dbReference type="Pfam" id="PF03959">
    <property type="entry name" value="FSH1"/>
    <property type="match status" value="1"/>
</dbReference>
<evidence type="ECO:0000259" key="2">
    <source>
        <dbReference type="Pfam" id="PF03959"/>
    </source>
</evidence>
<sequence length="276" mass="30691">MNSRSVLKRVLCLHGYSQNATRFRNSMGAIRKAMKNEIEFVILSHCWFLVYMDAPFVATMPRPDQIMREGEGKPLAWWNMTTPKPSDELKQSLIKVYEFMAAHGPFDGLLGFSQGAGMVPLILALLHHKTNIAQPPTSAAAAAASAAELSDKEAEFDANFRDLVASVVPTIQSLNLDALPNYPGNIHFAIMFSGFAPGRKICYKLLNGDKKNFGFSKLISSLHVIGTADTVITNEQSRDLANRLFDQPQLIVHEGGHFLPSTRDYTNKYKDFLSKL</sequence>
<comment type="caution">
    <text evidence="3">The sequence shown here is derived from an EMBL/GenBank/DDBJ whole genome shotgun (WGS) entry which is preliminary data.</text>
</comment>
<dbReference type="EMBL" id="LSSM01004054">
    <property type="protein sequence ID" value="OMJ15973.1"/>
    <property type="molecule type" value="Genomic_DNA"/>
</dbReference>
<protein>
    <submittedName>
        <fullName evidence="3">Ovarian cancer-associated gene 2 protein-like protein</fullName>
    </submittedName>
</protein>
<reference evidence="4" key="1">
    <citation type="submission" date="2017-01" db="EMBL/GenBank/DDBJ databases">
        <authorList>
            <person name="Wang Y."/>
            <person name="White M."/>
            <person name="Kvist S."/>
            <person name="Moncalvo J.-M."/>
        </authorList>
    </citation>
    <scope>NUCLEOTIDE SEQUENCE [LARGE SCALE GENOMIC DNA]</scope>
    <source>
        <strain evidence="4">ID-206-W2</strain>
    </source>
</reference>
<dbReference type="GO" id="GO:0016787">
    <property type="term" value="F:hydrolase activity"/>
    <property type="evidence" value="ECO:0007669"/>
    <property type="project" value="UniProtKB-KW"/>
</dbReference>
<dbReference type="PANTHER" id="PTHR48070:SF6">
    <property type="entry name" value="ESTERASE OVCA2"/>
    <property type="match status" value="1"/>
</dbReference>
<dbReference type="GO" id="GO:0005737">
    <property type="term" value="C:cytoplasm"/>
    <property type="evidence" value="ECO:0007669"/>
    <property type="project" value="TreeGrafter"/>
</dbReference>
<keyword evidence="1" id="KW-0378">Hydrolase</keyword>
<dbReference type="Proteomes" id="UP000187429">
    <property type="component" value="Unassembled WGS sequence"/>
</dbReference>
<organism evidence="3 4">
    <name type="scientific">Smittium culicis</name>
    <dbReference type="NCBI Taxonomy" id="133412"/>
    <lineage>
        <taxon>Eukaryota</taxon>
        <taxon>Fungi</taxon>
        <taxon>Fungi incertae sedis</taxon>
        <taxon>Zoopagomycota</taxon>
        <taxon>Kickxellomycotina</taxon>
        <taxon>Harpellomycetes</taxon>
        <taxon>Harpellales</taxon>
        <taxon>Legeriomycetaceae</taxon>
        <taxon>Smittium</taxon>
    </lineage>
</organism>
<gene>
    <name evidence="3" type="ORF">AYI69_g8013</name>
</gene>
<accession>A0A1R1XMW7</accession>
<name>A0A1R1XMW7_9FUNG</name>
<dbReference type="Gene3D" id="3.40.50.1820">
    <property type="entry name" value="alpha/beta hydrolase"/>
    <property type="match status" value="1"/>
</dbReference>
<evidence type="ECO:0000313" key="4">
    <source>
        <dbReference type="Proteomes" id="UP000187429"/>
    </source>
</evidence>
<dbReference type="GO" id="GO:0005634">
    <property type="term" value="C:nucleus"/>
    <property type="evidence" value="ECO:0007669"/>
    <property type="project" value="TreeGrafter"/>
</dbReference>
<dbReference type="InterPro" id="IPR050593">
    <property type="entry name" value="LovG"/>
</dbReference>
<dbReference type="InterPro" id="IPR029058">
    <property type="entry name" value="AB_hydrolase_fold"/>
</dbReference>